<evidence type="ECO:0000256" key="9">
    <source>
        <dbReference type="HAMAP-Rule" id="MF_00772"/>
    </source>
</evidence>
<dbReference type="InterPro" id="IPR036631">
    <property type="entry name" value="MGMT_N_sf"/>
</dbReference>
<evidence type="ECO:0000313" key="12">
    <source>
        <dbReference type="EMBL" id="TCP12326.1"/>
    </source>
</evidence>
<dbReference type="SUPFAM" id="SSF46767">
    <property type="entry name" value="Methylated DNA-protein cysteine methyltransferase, C-terminal domain"/>
    <property type="match status" value="1"/>
</dbReference>
<dbReference type="InterPro" id="IPR014048">
    <property type="entry name" value="MethylDNA_cys_MeTrfase_DNA-bd"/>
</dbReference>
<dbReference type="Gene3D" id="3.30.160.70">
    <property type="entry name" value="Methylated DNA-protein cysteine methyltransferase domain"/>
    <property type="match status" value="1"/>
</dbReference>
<gene>
    <name evidence="12" type="ORF">EV697_104136</name>
</gene>
<comment type="subcellular location">
    <subcellularLocation>
        <location evidence="9">Cytoplasm</location>
    </subcellularLocation>
</comment>
<protein>
    <recommendedName>
        <fullName evidence="9">Methylated-DNA--protein-cysteine methyltransferase</fullName>
        <ecNumber evidence="9">2.1.1.63</ecNumber>
    </recommendedName>
    <alternativeName>
        <fullName evidence="9">6-O-methylguanine-DNA methyltransferase</fullName>
        <shortName evidence="9">MGMT</shortName>
    </alternativeName>
    <alternativeName>
        <fullName evidence="9">O-6-methylguanine-DNA-alkyltransferase</fullName>
    </alternativeName>
</protein>
<comment type="similarity">
    <text evidence="2 9">Belongs to the MGMT family.</text>
</comment>
<dbReference type="HAMAP" id="MF_00772">
    <property type="entry name" value="OGT"/>
    <property type="match status" value="1"/>
</dbReference>
<reference evidence="12 13" key="1">
    <citation type="submission" date="2019-03" db="EMBL/GenBank/DDBJ databases">
        <title>Genomic Encyclopedia of Type Strains, Phase IV (KMG-IV): sequencing the most valuable type-strain genomes for metagenomic binning, comparative biology and taxonomic classification.</title>
        <authorList>
            <person name="Goeker M."/>
        </authorList>
    </citation>
    <scope>NUCLEOTIDE SEQUENCE [LARGE SCALE GENOMIC DNA]</scope>
    <source>
        <strain evidence="12 13">DSM 28231</strain>
    </source>
</reference>
<dbReference type="GO" id="GO:0003908">
    <property type="term" value="F:methylated-DNA-[protein]-cysteine S-methyltransferase activity"/>
    <property type="evidence" value="ECO:0007669"/>
    <property type="project" value="UniProtKB-UniRule"/>
</dbReference>
<dbReference type="InterPro" id="IPR036388">
    <property type="entry name" value="WH-like_DNA-bd_sf"/>
</dbReference>
<comment type="caution">
    <text evidence="12">The sequence shown here is derived from an EMBL/GenBank/DDBJ whole genome shotgun (WGS) entry which is preliminary data.</text>
</comment>
<dbReference type="Proteomes" id="UP000294841">
    <property type="component" value="Unassembled WGS sequence"/>
</dbReference>
<sequence>MNNIYYCYFSSPVGKLLMLAKNNCLIHLNFDKEKMTCYPNWILNDNLPIFKKTAEALTRYFNGEKETFANIEINYAQGTEFQRSVWNALRKIAYGDISSYGELAAIINNPKAVRAVGGAVGRNPVSIIIPCHRILGKNRELTGFGGGLAVKRYLLSLEKINYKDKGVEEVKPKFLKKYRTL</sequence>
<evidence type="ECO:0000256" key="6">
    <source>
        <dbReference type="ARBA" id="ARBA00022763"/>
    </source>
</evidence>
<dbReference type="EC" id="2.1.1.63" evidence="9"/>
<evidence type="ECO:0000256" key="2">
    <source>
        <dbReference type="ARBA" id="ARBA00008711"/>
    </source>
</evidence>
<dbReference type="NCBIfam" id="TIGR00589">
    <property type="entry name" value="ogt"/>
    <property type="match status" value="1"/>
</dbReference>
<dbReference type="InterPro" id="IPR023546">
    <property type="entry name" value="MGMT"/>
</dbReference>
<dbReference type="AlphaFoldDB" id="A0A4R2MYV3"/>
<dbReference type="InterPro" id="IPR036217">
    <property type="entry name" value="MethylDNA_cys_MeTrfase_DNAb"/>
</dbReference>
<keyword evidence="5 9" id="KW-0808">Transferase</keyword>
<keyword evidence="6 9" id="KW-0227">DNA damage</keyword>
<dbReference type="FunFam" id="1.10.10.10:FF:000214">
    <property type="entry name" value="Methylated-DNA--protein-cysteine methyltransferase"/>
    <property type="match status" value="1"/>
</dbReference>
<comment type="miscellaneous">
    <text evidence="9">This enzyme catalyzes only one turnover and therefore is not strictly catalytic. According to one definition, an enzyme is a biocatalyst that acts repeatedly and over many reaction cycles.</text>
</comment>
<evidence type="ECO:0000256" key="7">
    <source>
        <dbReference type="ARBA" id="ARBA00023204"/>
    </source>
</evidence>
<evidence type="ECO:0000313" key="13">
    <source>
        <dbReference type="Proteomes" id="UP000294841"/>
    </source>
</evidence>
<dbReference type="SUPFAM" id="SSF53155">
    <property type="entry name" value="Methylated DNA-protein cysteine methyltransferase domain"/>
    <property type="match status" value="1"/>
</dbReference>
<dbReference type="PROSITE" id="PS00374">
    <property type="entry name" value="MGMT"/>
    <property type="match status" value="1"/>
</dbReference>
<evidence type="ECO:0000256" key="5">
    <source>
        <dbReference type="ARBA" id="ARBA00022679"/>
    </source>
</evidence>
<feature type="active site" description="Nucleophile; methyl group acceptor" evidence="9">
    <location>
        <position position="131"/>
    </location>
</feature>
<dbReference type="GO" id="GO:0005737">
    <property type="term" value="C:cytoplasm"/>
    <property type="evidence" value="ECO:0007669"/>
    <property type="project" value="UniProtKB-SubCell"/>
</dbReference>
<comment type="catalytic activity">
    <reaction evidence="1 9">
        <text>a 4-O-methyl-thymidine in DNA + L-cysteinyl-[protein] = a thymidine in DNA + S-methyl-L-cysteinyl-[protein]</text>
        <dbReference type="Rhea" id="RHEA:53428"/>
        <dbReference type="Rhea" id="RHEA-COMP:10131"/>
        <dbReference type="Rhea" id="RHEA-COMP:10132"/>
        <dbReference type="Rhea" id="RHEA-COMP:13555"/>
        <dbReference type="Rhea" id="RHEA-COMP:13556"/>
        <dbReference type="ChEBI" id="CHEBI:29950"/>
        <dbReference type="ChEBI" id="CHEBI:82612"/>
        <dbReference type="ChEBI" id="CHEBI:137386"/>
        <dbReference type="ChEBI" id="CHEBI:137387"/>
        <dbReference type="EC" id="2.1.1.63"/>
    </reaction>
</comment>
<comment type="catalytic activity">
    <reaction evidence="8 9">
        <text>a 6-O-methyl-2'-deoxyguanosine in DNA + L-cysteinyl-[protein] = S-methyl-L-cysteinyl-[protein] + a 2'-deoxyguanosine in DNA</text>
        <dbReference type="Rhea" id="RHEA:24000"/>
        <dbReference type="Rhea" id="RHEA-COMP:10131"/>
        <dbReference type="Rhea" id="RHEA-COMP:10132"/>
        <dbReference type="Rhea" id="RHEA-COMP:11367"/>
        <dbReference type="Rhea" id="RHEA-COMP:11368"/>
        <dbReference type="ChEBI" id="CHEBI:29950"/>
        <dbReference type="ChEBI" id="CHEBI:82612"/>
        <dbReference type="ChEBI" id="CHEBI:85445"/>
        <dbReference type="ChEBI" id="CHEBI:85448"/>
        <dbReference type="EC" id="2.1.1.63"/>
    </reaction>
</comment>
<keyword evidence="13" id="KW-1185">Reference proteome</keyword>
<dbReference type="InterPro" id="IPR008332">
    <property type="entry name" value="MethylG_MeTrfase_N"/>
</dbReference>
<dbReference type="InterPro" id="IPR001497">
    <property type="entry name" value="MethylDNA_cys_MeTrfase_AS"/>
</dbReference>
<keyword evidence="4 9" id="KW-0489">Methyltransferase</keyword>
<evidence type="ECO:0000256" key="4">
    <source>
        <dbReference type="ARBA" id="ARBA00022603"/>
    </source>
</evidence>
<dbReference type="CDD" id="cd06445">
    <property type="entry name" value="ATase"/>
    <property type="match status" value="1"/>
</dbReference>
<organism evidence="12 13">
    <name type="scientific">Bisgaardia hudsonensis</name>
    <dbReference type="NCBI Taxonomy" id="109472"/>
    <lineage>
        <taxon>Bacteria</taxon>
        <taxon>Pseudomonadati</taxon>
        <taxon>Pseudomonadota</taxon>
        <taxon>Gammaproteobacteria</taxon>
        <taxon>Pasteurellales</taxon>
        <taxon>Pasteurellaceae</taxon>
        <taxon>Bisgaardia</taxon>
    </lineage>
</organism>
<evidence type="ECO:0000256" key="8">
    <source>
        <dbReference type="ARBA" id="ARBA00049348"/>
    </source>
</evidence>
<evidence type="ECO:0000256" key="1">
    <source>
        <dbReference type="ARBA" id="ARBA00001286"/>
    </source>
</evidence>
<evidence type="ECO:0000256" key="3">
    <source>
        <dbReference type="ARBA" id="ARBA00022490"/>
    </source>
</evidence>
<comment type="function">
    <text evidence="9">Involved in the cellular defense against the biological effects of O6-methylguanine (O6-MeG) and O4-methylthymine (O4-MeT) in DNA. Repairs the methylated nucleobase in DNA by stoichiometrically transferring the methyl group to a cysteine residue in the enzyme. This is a suicide reaction: the enzyme is irreversibly inactivated.</text>
</comment>
<dbReference type="PANTHER" id="PTHR10815:SF5">
    <property type="entry name" value="METHYLATED-DNA--PROTEIN-CYSTEINE METHYLTRANSFERASE"/>
    <property type="match status" value="1"/>
</dbReference>
<dbReference type="EMBL" id="SLXI01000004">
    <property type="protein sequence ID" value="TCP12326.1"/>
    <property type="molecule type" value="Genomic_DNA"/>
</dbReference>
<name>A0A4R2MYV3_9PAST</name>
<dbReference type="GO" id="GO:0006307">
    <property type="term" value="P:DNA alkylation repair"/>
    <property type="evidence" value="ECO:0007669"/>
    <property type="project" value="UniProtKB-UniRule"/>
</dbReference>
<dbReference type="OrthoDB" id="9811249at2"/>
<evidence type="ECO:0000259" key="10">
    <source>
        <dbReference type="Pfam" id="PF01035"/>
    </source>
</evidence>
<keyword evidence="3 9" id="KW-0963">Cytoplasm</keyword>
<keyword evidence="7 9" id="KW-0234">DNA repair</keyword>
<dbReference type="Gene3D" id="1.10.10.10">
    <property type="entry name" value="Winged helix-like DNA-binding domain superfamily/Winged helix DNA-binding domain"/>
    <property type="match status" value="1"/>
</dbReference>
<accession>A0A4R2MYV3</accession>
<dbReference type="GO" id="GO:0032259">
    <property type="term" value="P:methylation"/>
    <property type="evidence" value="ECO:0007669"/>
    <property type="project" value="UniProtKB-KW"/>
</dbReference>
<dbReference type="RefSeq" id="WP_132023938.1">
    <property type="nucleotide sequence ID" value="NZ_CP016605.1"/>
</dbReference>
<evidence type="ECO:0000259" key="11">
    <source>
        <dbReference type="Pfam" id="PF02870"/>
    </source>
</evidence>
<proteinExistence type="inferred from homology"/>
<dbReference type="Pfam" id="PF02870">
    <property type="entry name" value="Methyltransf_1N"/>
    <property type="match status" value="1"/>
</dbReference>
<feature type="domain" description="Methylguanine DNA methyltransferase ribonuclease-like" evidence="11">
    <location>
        <begin position="4"/>
        <end position="73"/>
    </location>
</feature>
<dbReference type="Pfam" id="PF01035">
    <property type="entry name" value="DNA_binding_1"/>
    <property type="match status" value="1"/>
</dbReference>
<dbReference type="PANTHER" id="PTHR10815">
    <property type="entry name" value="METHYLATED-DNA--PROTEIN-CYSTEINE METHYLTRANSFERASE"/>
    <property type="match status" value="1"/>
</dbReference>
<feature type="domain" description="Methylated-DNA-[protein]-cysteine S-methyltransferase DNA binding" evidence="10">
    <location>
        <begin position="80"/>
        <end position="159"/>
    </location>
</feature>